<evidence type="ECO:0000259" key="5">
    <source>
        <dbReference type="PROSITE" id="PS50076"/>
    </source>
</evidence>
<feature type="repeat" description="TPR" evidence="3">
    <location>
        <begin position="148"/>
        <end position="181"/>
    </location>
</feature>
<evidence type="ECO:0000256" key="3">
    <source>
        <dbReference type="PROSITE-ProRule" id="PRU00339"/>
    </source>
</evidence>
<keyword evidence="4" id="KW-1133">Transmembrane helix</keyword>
<dbReference type="SMART" id="SM00028">
    <property type="entry name" value="TPR"/>
    <property type="match status" value="4"/>
</dbReference>
<feature type="repeat" description="TPR" evidence="3">
    <location>
        <begin position="114"/>
        <end position="147"/>
    </location>
</feature>
<feature type="transmembrane region" description="Helical" evidence="4">
    <location>
        <begin position="274"/>
        <end position="295"/>
    </location>
</feature>
<dbReference type="PANTHER" id="PTHR45188:SF2">
    <property type="entry name" value="DNAJ HOMOLOG SUBFAMILY C MEMBER 7"/>
    <property type="match status" value="1"/>
</dbReference>
<name>A0A8J7DZ53_9CYAN</name>
<keyword evidence="4" id="KW-0472">Membrane</keyword>
<dbReference type="Gene3D" id="1.10.287.110">
    <property type="entry name" value="DnaJ domain"/>
    <property type="match status" value="1"/>
</dbReference>
<evidence type="ECO:0000313" key="7">
    <source>
        <dbReference type="Proteomes" id="UP000654482"/>
    </source>
</evidence>
<feature type="transmembrane region" description="Helical" evidence="4">
    <location>
        <begin position="364"/>
        <end position="385"/>
    </location>
</feature>
<dbReference type="RefSeq" id="WP_194031076.1">
    <property type="nucleotide sequence ID" value="NZ_JADEWZ010000035.1"/>
</dbReference>
<keyword evidence="2 3" id="KW-0802">TPR repeat</keyword>
<dbReference type="InterPro" id="IPR036869">
    <property type="entry name" value="J_dom_sf"/>
</dbReference>
<dbReference type="Gene3D" id="1.25.40.10">
    <property type="entry name" value="Tetratricopeptide repeat domain"/>
    <property type="match status" value="2"/>
</dbReference>
<comment type="caution">
    <text evidence="6">The sequence shown here is derived from an EMBL/GenBank/DDBJ whole genome shotgun (WGS) entry which is preliminary data.</text>
</comment>
<dbReference type="Pfam" id="PF00226">
    <property type="entry name" value="DnaJ"/>
    <property type="match status" value="1"/>
</dbReference>
<dbReference type="PROSITE" id="PS50076">
    <property type="entry name" value="DNAJ_2"/>
    <property type="match status" value="1"/>
</dbReference>
<feature type="transmembrane region" description="Helical" evidence="4">
    <location>
        <begin position="307"/>
        <end position="327"/>
    </location>
</feature>
<evidence type="ECO:0000256" key="1">
    <source>
        <dbReference type="ARBA" id="ARBA00022737"/>
    </source>
</evidence>
<dbReference type="Pfam" id="PF13414">
    <property type="entry name" value="TPR_11"/>
    <property type="match status" value="1"/>
</dbReference>
<feature type="repeat" description="TPR" evidence="3">
    <location>
        <begin position="80"/>
        <end position="113"/>
    </location>
</feature>
<feature type="transmembrane region" description="Helical" evidence="4">
    <location>
        <begin position="397"/>
        <end position="415"/>
    </location>
</feature>
<evidence type="ECO:0000313" key="6">
    <source>
        <dbReference type="EMBL" id="MBE9117987.1"/>
    </source>
</evidence>
<gene>
    <name evidence="6" type="ORF">IQ249_18985</name>
</gene>
<keyword evidence="7" id="KW-1185">Reference proteome</keyword>
<keyword evidence="4" id="KW-0812">Transmembrane</keyword>
<keyword evidence="1" id="KW-0677">Repeat</keyword>
<accession>A0A8J7DZ53</accession>
<dbReference type="PRINTS" id="PR00625">
    <property type="entry name" value="JDOMAIN"/>
</dbReference>
<evidence type="ECO:0000256" key="2">
    <source>
        <dbReference type="ARBA" id="ARBA00022803"/>
    </source>
</evidence>
<sequence>MKDYYKILQVPPDATIAEIKTAFRKLARQYHPDLNPDNRLAEEEFKIICEAYEMLSDRAQRQLYDRDVDVSQSRERAMNPYDYYVKGVEKTLKQDYQGAIESYTQAIDLKPNFVEAYIKRGEVRYKQGNDRGVLEDCSQALEIDPEYAEAYYYQGRARYRLGYSQSAIEAYSHALRLEAYNAQFYYHRAIAYHDLEERDAAKADFKKAVELFKAQGDVSGYRLAQETLKRLNSKWRKFLPFKLLDTSVKALGYILSHPHSGLAAVYAKLDEREAIAVGLVFAAIAAVNVLLRPYFGFWQLPLPGLELSLVVWVPFVGLVLLSAIARFLARRSGSWGGDILLSGATLLPISLLPMLGGFGQSFSLLVTPAILFVIVTLCYGMFILYGGCLQLLKLPEWICAIAIPLLLFLAGWMSLEAPINYLNLIFHID</sequence>
<dbReference type="Pfam" id="PF13181">
    <property type="entry name" value="TPR_8"/>
    <property type="match status" value="1"/>
</dbReference>
<dbReference type="AlphaFoldDB" id="A0A8J7DZ53"/>
<dbReference type="Proteomes" id="UP000654482">
    <property type="component" value="Unassembled WGS sequence"/>
</dbReference>
<feature type="repeat" description="TPR" evidence="3">
    <location>
        <begin position="182"/>
        <end position="215"/>
    </location>
</feature>
<dbReference type="InterPro" id="IPR011990">
    <property type="entry name" value="TPR-like_helical_dom_sf"/>
</dbReference>
<reference evidence="6" key="1">
    <citation type="submission" date="2020-10" db="EMBL/GenBank/DDBJ databases">
        <authorList>
            <person name="Castelo-Branco R."/>
            <person name="Eusebio N."/>
            <person name="Adriana R."/>
            <person name="Vieira A."/>
            <person name="Brugerolle De Fraissinette N."/>
            <person name="Rezende De Castro R."/>
            <person name="Schneider M.P."/>
            <person name="Vasconcelos V."/>
            <person name="Leao P.N."/>
        </authorList>
    </citation>
    <scope>NUCLEOTIDE SEQUENCE</scope>
    <source>
        <strain evidence="6">LEGE 07157</strain>
    </source>
</reference>
<feature type="domain" description="J" evidence="5">
    <location>
        <begin position="3"/>
        <end position="68"/>
    </location>
</feature>
<organism evidence="6 7">
    <name type="scientific">Lusitaniella coriacea LEGE 07157</name>
    <dbReference type="NCBI Taxonomy" id="945747"/>
    <lineage>
        <taxon>Bacteria</taxon>
        <taxon>Bacillati</taxon>
        <taxon>Cyanobacteriota</taxon>
        <taxon>Cyanophyceae</taxon>
        <taxon>Spirulinales</taxon>
        <taxon>Lusitaniellaceae</taxon>
        <taxon>Lusitaniella</taxon>
    </lineage>
</organism>
<dbReference type="SMART" id="SM00271">
    <property type="entry name" value="DnaJ"/>
    <property type="match status" value="1"/>
</dbReference>
<dbReference type="PROSITE" id="PS50005">
    <property type="entry name" value="TPR"/>
    <property type="match status" value="4"/>
</dbReference>
<dbReference type="InterPro" id="IPR018253">
    <property type="entry name" value="DnaJ_domain_CS"/>
</dbReference>
<dbReference type="EMBL" id="JADEWZ010000035">
    <property type="protein sequence ID" value="MBE9117987.1"/>
    <property type="molecule type" value="Genomic_DNA"/>
</dbReference>
<dbReference type="InterPro" id="IPR001623">
    <property type="entry name" value="DnaJ_domain"/>
</dbReference>
<dbReference type="SUPFAM" id="SSF48452">
    <property type="entry name" value="TPR-like"/>
    <property type="match status" value="1"/>
</dbReference>
<dbReference type="InterPro" id="IPR019734">
    <property type="entry name" value="TPR_rpt"/>
</dbReference>
<dbReference type="CDD" id="cd06257">
    <property type="entry name" value="DnaJ"/>
    <property type="match status" value="1"/>
</dbReference>
<evidence type="ECO:0000256" key="4">
    <source>
        <dbReference type="SAM" id="Phobius"/>
    </source>
</evidence>
<dbReference type="PROSITE" id="PS00636">
    <property type="entry name" value="DNAJ_1"/>
    <property type="match status" value="1"/>
</dbReference>
<feature type="transmembrane region" description="Helical" evidence="4">
    <location>
        <begin position="339"/>
        <end position="358"/>
    </location>
</feature>
<dbReference type="SUPFAM" id="SSF46565">
    <property type="entry name" value="Chaperone J-domain"/>
    <property type="match status" value="1"/>
</dbReference>
<proteinExistence type="predicted"/>
<protein>
    <submittedName>
        <fullName evidence="6">DnaJ domain-containing protein</fullName>
    </submittedName>
</protein>
<dbReference type="PANTHER" id="PTHR45188">
    <property type="entry name" value="DNAJ PROTEIN P58IPK HOMOLOG"/>
    <property type="match status" value="1"/>
</dbReference>